<dbReference type="Proteomes" id="UP000784294">
    <property type="component" value="Unassembled WGS sequence"/>
</dbReference>
<feature type="compositionally biased region" description="Polar residues" evidence="1">
    <location>
        <begin position="52"/>
        <end position="61"/>
    </location>
</feature>
<evidence type="ECO:0000313" key="2">
    <source>
        <dbReference type="EMBL" id="VEL09277.1"/>
    </source>
</evidence>
<gene>
    <name evidence="2" type="ORF">PXEA_LOCUS2717</name>
</gene>
<keyword evidence="3" id="KW-1185">Reference proteome</keyword>
<reference evidence="2" key="1">
    <citation type="submission" date="2018-11" db="EMBL/GenBank/DDBJ databases">
        <authorList>
            <consortium name="Pathogen Informatics"/>
        </authorList>
    </citation>
    <scope>NUCLEOTIDE SEQUENCE</scope>
</reference>
<accession>A0A3S5CHP7</accession>
<comment type="caution">
    <text evidence="2">The sequence shown here is derived from an EMBL/GenBank/DDBJ whole genome shotgun (WGS) entry which is preliminary data.</text>
</comment>
<sequence>MCHVGHPCDIESSPRQWAIAESHGWGKWPESWQKPGTLTLLHIPLRVHKRSPVTSHQSPVTVTHHPSPASNPQSLVRDMPNSAWCWLAGQLPPGPMNFTARTAGKLLSQPNSTSSSVRSSCPSAHALCQCTFALATFSSLLPSRRYHRV</sequence>
<evidence type="ECO:0000313" key="3">
    <source>
        <dbReference type="Proteomes" id="UP000784294"/>
    </source>
</evidence>
<protein>
    <submittedName>
        <fullName evidence="2">Uncharacterized protein</fullName>
    </submittedName>
</protein>
<dbReference type="AlphaFoldDB" id="A0A3S5CHP7"/>
<feature type="region of interest" description="Disordered" evidence="1">
    <location>
        <begin position="52"/>
        <end position="73"/>
    </location>
</feature>
<name>A0A3S5CHP7_9PLAT</name>
<dbReference type="EMBL" id="CAAALY010005923">
    <property type="protein sequence ID" value="VEL09277.1"/>
    <property type="molecule type" value="Genomic_DNA"/>
</dbReference>
<evidence type="ECO:0000256" key="1">
    <source>
        <dbReference type="SAM" id="MobiDB-lite"/>
    </source>
</evidence>
<organism evidence="2 3">
    <name type="scientific">Protopolystoma xenopodis</name>
    <dbReference type="NCBI Taxonomy" id="117903"/>
    <lineage>
        <taxon>Eukaryota</taxon>
        <taxon>Metazoa</taxon>
        <taxon>Spiralia</taxon>
        <taxon>Lophotrochozoa</taxon>
        <taxon>Platyhelminthes</taxon>
        <taxon>Monogenea</taxon>
        <taxon>Polyopisthocotylea</taxon>
        <taxon>Polystomatidea</taxon>
        <taxon>Polystomatidae</taxon>
        <taxon>Protopolystoma</taxon>
    </lineage>
</organism>
<proteinExistence type="predicted"/>